<dbReference type="Proteomes" id="UP000429811">
    <property type="component" value="Unassembled WGS sequence"/>
</dbReference>
<dbReference type="Pfam" id="PF21983">
    <property type="entry name" value="NikA-like"/>
    <property type="match status" value="1"/>
</dbReference>
<proteinExistence type="predicted"/>
<reference evidence="1 2" key="1">
    <citation type="journal article" date="2019" name="Nat. Med.">
        <title>A library of human gut bacterial isolates paired with longitudinal multiomics data enables mechanistic microbiome research.</title>
        <authorList>
            <person name="Poyet M."/>
            <person name="Groussin M."/>
            <person name="Gibbons S.M."/>
            <person name="Avila-Pacheco J."/>
            <person name="Jiang X."/>
            <person name="Kearney S.M."/>
            <person name="Perrotta A.R."/>
            <person name="Berdy B."/>
            <person name="Zhao S."/>
            <person name="Lieberman T.D."/>
            <person name="Swanson P.K."/>
            <person name="Smith M."/>
            <person name="Roesemann S."/>
            <person name="Alexander J.E."/>
            <person name="Rich S.A."/>
            <person name="Livny J."/>
            <person name="Vlamakis H."/>
            <person name="Clish C."/>
            <person name="Bullock K."/>
            <person name="Deik A."/>
            <person name="Scott J."/>
            <person name="Pierce K.A."/>
            <person name="Xavier R.J."/>
            <person name="Alm E.J."/>
        </authorList>
    </citation>
    <scope>NUCLEOTIDE SEQUENCE [LARGE SCALE GENOMIC DNA]</scope>
    <source>
        <strain evidence="1 2">BIOML-A5</strain>
    </source>
</reference>
<evidence type="ECO:0000313" key="1">
    <source>
        <dbReference type="EMBL" id="MSB51035.1"/>
    </source>
</evidence>
<accession>A0A6I2RJL6</accession>
<dbReference type="InterPro" id="IPR053842">
    <property type="entry name" value="NikA-like"/>
</dbReference>
<protein>
    <submittedName>
        <fullName evidence="1">Plasmid mobilization relaxosome protein MobC</fullName>
    </submittedName>
</protein>
<sequence length="101" mass="11663">MKLRERKITVRLTDAERGHLLEQAELAGLKIEPFVRNVILGVQMQPRPKEEWAELLRQTSGIANNINQITKRVNSGEPVTEETLRLIADMQSQIWEKLKAF</sequence>
<name>A0A6I2RJL6_FLAPL</name>
<evidence type="ECO:0000313" key="2">
    <source>
        <dbReference type="Proteomes" id="UP000429811"/>
    </source>
</evidence>
<dbReference type="AlphaFoldDB" id="A0A6I2RJL6"/>
<gene>
    <name evidence="1" type="primary">mobC</name>
    <name evidence="1" type="ORF">GKE90_20485</name>
</gene>
<organism evidence="1 2">
    <name type="scientific">Flavonifractor plautii</name>
    <name type="common">Fusobacterium plautii</name>
    <dbReference type="NCBI Taxonomy" id="292800"/>
    <lineage>
        <taxon>Bacteria</taxon>
        <taxon>Bacillati</taxon>
        <taxon>Bacillota</taxon>
        <taxon>Clostridia</taxon>
        <taxon>Eubacteriales</taxon>
        <taxon>Oscillospiraceae</taxon>
        <taxon>Flavonifractor</taxon>
    </lineage>
</organism>
<dbReference type="RefSeq" id="WP_138308944.1">
    <property type="nucleotide sequence ID" value="NZ_JADMVC010000015.1"/>
</dbReference>
<comment type="caution">
    <text evidence="1">The sequence shown here is derived from an EMBL/GenBank/DDBJ whole genome shotgun (WGS) entry which is preliminary data.</text>
</comment>
<dbReference type="EMBL" id="WKPO01000053">
    <property type="protein sequence ID" value="MSB51035.1"/>
    <property type="molecule type" value="Genomic_DNA"/>
</dbReference>